<dbReference type="OrthoDB" id="3171327at2"/>
<keyword evidence="3 5" id="KW-0046">Antibiotic resistance</keyword>
<dbReference type="InterPro" id="IPR051478">
    <property type="entry name" value="Beta-lactamase-like_AB/R"/>
</dbReference>
<comment type="similarity">
    <text evidence="4">Belongs to the beta-lactamase family.</text>
</comment>
<dbReference type="Gene3D" id="3.40.710.10">
    <property type="entry name" value="DD-peptidase/beta-lactamase superfamily"/>
    <property type="match status" value="1"/>
</dbReference>
<evidence type="ECO:0000256" key="1">
    <source>
        <dbReference type="ARBA" id="ARBA00007840"/>
    </source>
</evidence>
<dbReference type="RefSeq" id="WP_121216917.1">
    <property type="nucleotide sequence ID" value="NZ_JBIUBA010000055.1"/>
</dbReference>
<protein>
    <recommendedName>
        <fullName evidence="5">Beta-lactamase</fullName>
        <ecNumber evidence="5">3.5.2.6</ecNumber>
    </recommendedName>
</protein>
<dbReference type="PANTHER" id="PTHR22935:SF95">
    <property type="entry name" value="BETA-LACTAMASE-LIKE 1-RELATED"/>
    <property type="match status" value="1"/>
</dbReference>
<feature type="domain" description="Beta-lactamase-related" evidence="6">
    <location>
        <begin position="22"/>
        <end position="305"/>
    </location>
</feature>
<dbReference type="InterPro" id="IPR001466">
    <property type="entry name" value="Beta-lactam-related"/>
</dbReference>
<name>A0A495WZ51_9PSEU</name>
<organism evidence="7 8">
    <name type="scientific">Saccharothrix variisporea</name>
    <dbReference type="NCBI Taxonomy" id="543527"/>
    <lineage>
        <taxon>Bacteria</taxon>
        <taxon>Bacillati</taxon>
        <taxon>Actinomycetota</taxon>
        <taxon>Actinomycetes</taxon>
        <taxon>Pseudonocardiales</taxon>
        <taxon>Pseudonocardiaceae</taxon>
        <taxon>Saccharothrix</taxon>
    </lineage>
</organism>
<accession>A0A495WZ51</accession>
<keyword evidence="8" id="KW-1185">Reference proteome</keyword>
<dbReference type="PANTHER" id="PTHR22935">
    <property type="entry name" value="PENICILLIN-BINDING PROTEIN"/>
    <property type="match status" value="1"/>
</dbReference>
<dbReference type="EMBL" id="RBXR01000001">
    <property type="protein sequence ID" value="RKT66962.1"/>
    <property type="molecule type" value="Genomic_DNA"/>
</dbReference>
<dbReference type="EC" id="3.5.2.6" evidence="5"/>
<dbReference type="Pfam" id="PF00144">
    <property type="entry name" value="Beta-lactamase"/>
    <property type="match status" value="1"/>
</dbReference>
<reference evidence="7 8" key="1">
    <citation type="submission" date="2018-10" db="EMBL/GenBank/DDBJ databases">
        <title>Sequencing the genomes of 1000 actinobacteria strains.</title>
        <authorList>
            <person name="Klenk H.-P."/>
        </authorList>
    </citation>
    <scope>NUCLEOTIDE SEQUENCE [LARGE SCALE GENOMIC DNA]</scope>
    <source>
        <strain evidence="7 8">DSM 43911</strain>
    </source>
</reference>
<dbReference type="AlphaFoldDB" id="A0A495WZ51"/>
<evidence type="ECO:0000256" key="5">
    <source>
        <dbReference type="RuleBase" id="RU361140"/>
    </source>
</evidence>
<dbReference type="SUPFAM" id="SSF56601">
    <property type="entry name" value="beta-lactamase/transpeptidase-like"/>
    <property type="match status" value="1"/>
</dbReference>
<dbReference type="PROSITE" id="PS00336">
    <property type="entry name" value="BETA_LACTAMASE_C"/>
    <property type="match status" value="1"/>
</dbReference>
<dbReference type="GO" id="GO:0008800">
    <property type="term" value="F:beta-lactamase activity"/>
    <property type="evidence" value="ECO:0007669"/>
    <property type="project" value="UniProtKB-UniRule"/>
</dbReference>
<evidence type="ECO:0000259" key="6">
    <source>
        <dbReference type="Pfam" id="PF00144"/>
    </source>
</evidence>
<evidence type="ECO:0000313" key="7">
    <source>
        <dbReference type="EMBL" id="RKT66962.1"/>
    </source>
</evidence>
<dbReference type="InterPro" id="IPR001586">
    <property type="entry name" value="Beta-lactam_class-C_AS"/>
</dbReference>
<sequence>MHGDAKLAEKLVQRLGPRHPVAAVATVTPSGTTVATVGAPLDADFEIGSISKGVTGLLYADALERGEVTPSTTLGDLLDLAGSPAAGVTLSSLSTHRSGLPRLPAPSVRKTLALWLHGANPYGETVDELLAQTRAVRLGPPRPHYSNLGFQLLGHALAAAAGTTFTALLDTRIATPLGLTTFYAPATASDLHPGALTGRTKRGRRRAPWTGEALAPAGGIRTTITDLAHLTETLLTGEAPGTDALTPVADFTGKVVRIGAAWITLDRLGRTITWHNGGTGGFSTWLGLDRAAGTAVAVLSATAVSVDHHGFTLLAELTAAEGS</sequence>
<dbReference type="GO" id="GO:0017001">
    <property type="term" value="P:antibiotic catabolic process"/>
    <property type="evidence" value="ECO:0007669"/>
    <property type="project" value="InterPro"/>
</dbReference>
<comment type="caution">
    <text evidence="7">The sequence shown here is derived from an EMBL/GenBank/DDBJ whole genome shotgun (WGS) entry which is preliminary data.</text>
</comment>
<comment type="catalytic activity">
    <reaction evidence="5">
        <text>a beta-lactam + H2O = a substituted beta-amino acid</text>
        <dbReference type="Rhea" id="RHEA:20401"/>
        <dbReference type="ChEBI" id="CHEBI:15377"/>
        <dbReference type="ChEBI" id="CHEBI:35627"/>
        <dbReference type="ChEBI" id="CHEBI:140347"/>
        <dbReference type="EC" id="3.5.2.6"/>
    </reaction>
</comment>
<dbReference type="Proteomes" id="UP000272729">
    <property type="component" value="Unassembled WGS sequence"/>
</dbReference>
<dbReference type="GO" id="GO:0030288">
    <property type="term" value="C:outer membrane-bounded periplasmic space"/>
    <property type="evidence" value="ECO:0007669"/>
    <property type="project" value="InterPro"/>
</dbReference>
<evidence type="ECO:0000256" key="2">
    <source>
        <dbReference type="ARBA" id="ARBA00022801"/>
    </source>
</evidence>
<evidence type="ECO:0000256" key="3">
    <source>
        <dbReference type="ARBA" id="ARBA00023251"/>
    </source>
</evidence>
<dbReference type="GO" id="GO:0046677">
    <property type="term" value="P:response to antibiotic"/>
    <property type="evidence" value="ECO:0007669"/>
    <property type="project" value="UniProtKB-UniRule"/>
</dbReference>
<dbReference type="InterPro" id="IPR012338">
    <property type="entry name" value="Beta-lactam/transpept-like"/>
</dbReference>
<keyword evidence="2 5" id="KW-0378">Hydrolase</keyword>
<evidence type="ECO:0000313" key="8">
    <source>
        <dbReference type="Proteomes" id="UP000272729"/>
    </source>
</evidence>
<comment type="similarity">
    <text evidence="1 5">Belongs to the class-C beta-lactamase family.</text>
</comment>
<proteinExistence type="inferred from homology"/>
<gene>
    <name evidence="7" type="ORF">DFJ66_0128</name>
</gene>
<evidence type="ECO:0000256" key="4">
    <source>
        <dbReference type="ARBA" id="ARBA00038473"/>
    </source>
</evidence>